<dbReference type="SUPFAM" id="SSF51735">
    <property type="entry name" value="NAD(P)-binding Rossmann-fold domains"/>
    <property type="match status" value="1"/>
</dbReference>
<dbReference type="InterPro" id="IPR050463">
    <property type="entry name" value="Gfo/Idh/MocA_oxidrdct_glycsds"/>
</dbReference>
<proteinExistence type="predicted"/>
<dbReference type="Gene3D" id="3.30.360.10">
    <property type="entry name" value="Dihydrodipicolinate Reductase, domain 2"/>
    <property type="match status" value="1"/>
</dbReference>
<evidence type="ECO:0000259" key="2">
    <source>
        <dbReference type="Pfam" id="PF01408"/>
    </source>
</evidence>
<sequence>MAAHRIGIVGIENTHVDGIVRALNVDGVEDARITALVAGAADRTERLAELGGIERIASESTDLIGEVDALIVATRDGATHRSLAVPFLEAGVPVWVDKPLALSVADADAILAAAGSTPVTSSSTLRWLPDTDAVAAALSSIGEVQSLAITGPADPDGPYGGLFFYGIHLADLAQRLVPGVPEEVEVEHSPGRVRARYAVGGVGVTLDFVRPEGEVSVPFRVTAVGSGGTESREIVVGSDYVRPGVEAFVRMLDTGELPVPPEQMTATVAVLAAVVAERS</sequence>
<evidence type="ECO:0000256" key="1">
    <source>
        <dbReference type="ARBA" id="ARBA00023002"/>
    </source>
</evidence>
<dbReference type="PANTHER" id="PTHR43818:SF11">
    <property type="entry name" value="BCDNA.GH03377"/>
    <property type="match status" value="1"/>
</dbReference>
<evidence type="ECO:0000313" key="3">
    <source>
        <dbReference type="EMBL" id="UPL14328.1"/>
    </source>
</evidence>
<name>A0ABY4INN4_9MICO</name>
<dbReference type="InterPro" id="IPR000683">
    <property type="entry name" value="Gfo/Idh/MocA-like_OxRdtase_N"/>
</dbReference>
<dbReference type="InterPro" id="IPR036291">
    <property type="entry name" value="NAD(P)-bd_dom_sf"/>
</dbReference>
<protein>
    <submittedName>
        <fullName evidence="3">Gfo/Idh/MocA family oxidoreductase</fullName>
    </submittedName>
</protein>
<dbReference type="Proteomes" id="UP000831963">
    <property type="component" value="Chromosome"/>
</dbReference>
<dbReference type="RefSeq" id="WP_247633253.1">
    <property type="nucleotide sequence ID" value="NZ_CP078077.1"/>
</dbReference>
<gene>
    <name evidence="3" type="ORF">KV396_07495</name>
</gene>
<dbReference type="EMBL" id="CP078077">
    <property type="protein sequence ID" value="UPL14328.1"/>
    <property type="molecule type" value="Genomic_DNA"/>
</dbReference>
<dbReference type="Pfam" id="PF01408">
    <property type="entry name" value="GFO_IDH_MocA"/>
    <property type="match status" value="1"/>
</dbReference>
<reference evidence="3 4" key="1">
    <citation type="submission" date="2021-06" db="EMBL/GenBank/DDBJ databases">
        <title>Genome-based taxonomic framework of Microbacterium strains isolated from marine environment, the description of four new species and reclassification of four preexisting species.</title>
        <authorList>
            <person name="Lee S.D."/>
            <person name="Kim S.-M."/>
            <person name="Byeon Y.-S."/>
            <person name="Yang H.L."/>
            <person name="Kim I.S."/>
        </authorList>
    </citation>
    <scope>NUCLEOTIDE SEQUENCE [LARGE SCALE GENOMIC DNA]</scope>
    <source>
        <strain evidence="3 4">SSW1-36</strain>
    </source>
</reference>
<feature type="domain" description="Gfo/Idh/MocA-like oxidoreductase N-terminal" evidence="2">
    <location>
        <begin position="5"/>
        <end position="119"/>
    </location>
</feature>
<evidence type="ECO:0000313" key="4">
    <source>
        <dbReference type="Proteomes" id="UP000831963"/>
    </source>
</evidence>
<keyword evidence="4" id="KW-1185">Reference proteome</keyword>
<dbReference type="Gene3D" id="3.40.50.720">
    <property type="entry name" value="NAD(P)-binding Rossmann-like Domain"/>
    <property type="match status" value="1"/>
</dbReference>
<accession>A0ABY4INN4</accession>
<dbReference type="PANTHER" id="PTHR43818">
    <property type="entry name" value="BCDNA.GH03377"/>
    <property type="match status" value="1"/>
</dbReference>
<keyword evidence="1" id="KW-0560">Oxidoreductase</keyword>
<organism evidence="3 4">
    <name type="scientific">Microbacterium galbinum</name>
    <dbReference type="NCBI Taxonomy" id="2851646"/>
    <lineage>
        <taxon>Bacteria</taxon>
        <taxon>Bacillati</taxon>
        <taxon>Actinomycetota</taxon>
        <taxon>Actinomycetes</taxon>
        <taxon>Micrococcales</taxon>
        <taxon>Microbacteriaceae</taxon>
        <taxon>Microbacterium</taxon>
    </lineage>
</organism>